<gene>
    <name evidence="2" type="ORF">ACFP1K_07535</name>
</gene>
<sequence>MITPPPPPALPLVGIVVVFEWALELWPDHNEATVLIGRDLPQARLLAAAHLHRISIDAHALSATYARFLREHPYDPGTATADQAAEWIDAYQEPSGPGEPRVSFHRLSAPTLLGDADEPITYTEYAFHGTALRDDTPTLVTEVAAGCETDREKTQNVVNGVRDRQPELGVPVDAQLYSRTWHTTGWGPAPDPTDPQPEDQPHATPDRTDVGG</sequence>
<dbReference type="RefSeq" id="WP_380748393.1">
    <property type="nucleotide sequence ID" value="NZ_JBHSRF010000007.1"/>
</dbReference>
<evidence type="ECO:0000256" key="1">
    <source>
        <dbReference type="SAM" id="MobiDB-lite"/>
    </source>
</evidence>
<dbReference type="EMBL" id="JBHSRF010000007">
    <property type="protein sequence ID" value="MFC6081008.1"/>
    <property type="molecule type" value="Genomic_DNA"/>
</dbReference>
<name>A0ABW1NDG4_9ACTN</name>
<proteinExistence type="predicted"/>
<protein>
    <submittedName>
        <fullName evidence="2">Uncharacterized protein</fullName>
    </submittedName>
</protein>
<keyword evidence="3" id="KW-1185">Reference proteome</keyword>
<reference evidence="3" key="1">
    <citation type="journal article" date="2019" name="Int. J. Syst. Evol. Microbiol.">
        <title>The Global Catalogue of Microorganisms (GCM) 10K type strain sequencing project: providing services to taxonomists for standard genome sequencing and annotation.</title>
        <authorList>
            <consortium name="The Broad Institute Genomics Platform"/>
            <consortium name="The Broad Institute Genome Sequencing Center for Infectious Disease"/>
            <person name="Wu L."/>
            <person name="Ma J."/>
        </authorList>
    </citation>
    <scope>NUCLEOTIDE SEQUENCE [LARGE SCALE GENOMIC DNA]</scope>
    <source>
        <strain evidence="3">JCM 30346</strain>
    </source>
</reference>
<organism evidence="2 3">
    <name type="scientific">Sphaerisporangium aureirubrum</name>
    <dbReference type="NCBI Taxonomy" id="1544736"/>
    <lineage>
        <taxon>Bacteria</taxon>
        <taxon>Bacillati</taxon>
        <taxon>Actinomycetota</taxon>
        <taxon>Actinomycetes</taxon>
        <taxon>Streptosporangiales</taxon>
        <taxon>Streptosporangiaceae</taxon>
        <taxon>Sphaerisporangium</taxon>
    </lineage>
</organism>
<accession>A0ABW1NDG4</accession>
<feature type="compositionally biased region" description="Basic and acidic residues" evidence="1">
    <location>
        <begin position="199"/>
        <end position="212"/>
    </location>
</feature>
<evidence type="ECO:0000313" key="3">
    <source>
        <dbReference type="Proteomes" id="UP001596137"/>
    </source>
</evidence>
<evidence type="ECO:0000313" key="2">
    <source>
        <dbReference type="EMBL" id="MFC6081008.1"/>
    </source>
</evidence>
<dbReference type="Proteomes" id="UP001596137">
    <property type="component" value="Unassembled WGS sequence"/>
</dbReference>
<feature type="region of interest" description="Disordered" evidence="1">
    <location>
        <begin position="179"/>
        <end position="212"/>
    </location>
</feature>
<comment type="caution">
    <text evidence="2">The sequence shown here is derived from an EMBL/GenBank/DDBJ whole genome shotgun (WGS) entry which is preliminary data.</text>
</comment>